<dbReference type="RefSeq" id="WP_085784289.1">
    <property type="nucleotide sequence ID" value="NZ_CP008743.1"/>
</dbReference>
<dbReference type="SUPFAM" id="SSF82693">
    <property type="entry name" value="Multidrug efflux transporter AcrB pore domain, PN1, PN2, PC1 and PC2 subdomains"/>
    <property type="match status" value="2"/>
</dbReference>
<comment type="subcellular location">
    <subcellularLocation>
        <location evidence="1">Cell membrane</location>
        <topology evidence="1">Multi-pass membrane protein</topology>
    </subcellularLocation>
</comment>
<keyword evidence="4" id="KW-1003">Cell membrane</keyword>
<dbReference type="KEGG" id="naf:GQ61_05265"/>
<feature type="transmembrane region" description="Helical" evidence="8">
    <location>
        <begin position="365"/>
        <end position="384"/>
    </location>
</feature>
<dbReference type="AlphaFoldDB" id="A0A1W6N4L0"/>
<dbReference type="InterPro" id="IPR004763">
    <property type="entry name" value="CusA-like"/>
</dbReference>
<dbReference type="EMBL" id="CP008743">
    <property type="protein sequence ID" value="ARN84795.1"/>
    <property type="molecule type" value="Genomic_DNA"/>
</dbReference>
<accession>A0A1W6N4L0</accession>
<feature type="transmembrane region" description="Helical" evidence="8">
    <location>
        <begin position="341"/>
        <end position="358"/>
    </location>
</feature>
<evidence type="ECO:0000256" key="7">
    <source>
        <dbReference type="ARBA" id="ARBA00023136"/>
    </source>
</evidence>
<dbReference type="STRING" id="1414854.GQ61_05265"/>
<feature type="transmembrane region" description="Helical" evidence="8">
    <location>
        <begin position="446"/>
        <end position="465"/>
    </location>
</feature>
<feature type="transmembrane region" description="Helical" evidence="8">
    <location>
        <begin position="925"/>
        <end position="949"/>
    </location>
</feature>
<dbReference type="GO" id="GO:0008324">
    <property type="term" value="F:monoatomic cation transmembrane transporter activity"/>
    <property type="evidence" value="ECO:0007669"/>
    <property type="project" value="InterPro"/>
</dbReference>
<evidence type="ECO:0000256" key="4">
    <source>
        <dbReference type="ARBA" id="ARBA00022475"/>
    </source>
</evidence>
<keyword evidence="10" id="KW-1185">Reference proteome</keyword>
<evidence type="ECO:0000256" key="5">
    <source>
        <dbReference type="ARBA" id="ARBA00022692"/>
    </source>
</evidence>
<evidence type="ECO:0000256" key="8">
    <source>
        <dbReference type="SAM" id="Phobius"/>
    </source>
</evidence>
<keyword evidence="7 8" id="KW-0472">Membrane</keyword>
<comment type="similarity">
    <text evidence="2">Belongs to the resistance-nodulation-cell division (RND) (TC 2.A.6) family.</text>
</comment>
<keyword evidence="3" id="KW-0813">Transport</keyword>
<name>A0A1W6N4L0_9PROT</name>
<keyword evidence="6 8" id="KW-1133">Transmembrane helix</keyword>
<evidence type="ECO:0000313" key="9">
    <source>
        <dbReference type="EMBL" id="ARN84795.1"/>
    </source>
</evidence>
<dbReference type="SUPFAM" id="SSF82714">
    <property type="entry name" value="Multidrug efflux transporter AcrB TolC docking domain, DN and DC subdomains"/>
    <property type="match status" value="2"/>
</dbReference>
<protein>
    <submittedName>
        <fullName evidence="9">Cation transporter</fullName>
    </submittedName>
</protein>
<dbReference type="SUPFAM" id="SSF82866">
    <property type="entry name" value="Multidrug efflux transporter AcrB transmembrane domain"/>
    <property type="match status" value="2"/>
</dbReference>
<dbReference type="Pfam" id="PF00873">
    <property type="entry name" value="ACR_tran"/>
    <property type="match status" value="1"/>
</dbReference>
<feature type="transmembrane region" description="Helical" evidence="8">
    <location>
        <begin position="538"/>
        <end position="555"/>
    </location>
</feature>
<evidence type="ECO:0000256" key="2">
    <source>
        <dbReference type="ARBA" id="ARBA00010942"/>
    </source>
</evidence>
<dbReference type="InterPro" id="IPR027463">
    <property type="entry name" value="AcrB_DN_DC_subdom"/>
</dbReference>
<dbReference type="PANTHER" id="PTHR32063">
    <property type="match status" value="1"/>
</dbReference>
<dbReference type="Proteomes" id="UP000237351">
    <property type="component" value="Chromosome"/>
</dbReference>
<dbReference type="NCBIfam" id="TIGR00914">
    <property type="entry name" value="2A0601"/>
    <property type="match status" value="1"/>
</dbReference>
<dbReference type="GO" id="GO:0005886">
    <property type="term" value="C:plasma membrane"/>
    <property type="evidence" value="ECO:0007669"/>
    <property type="project" value="UniProtKB-SubCell"/>
</dbReference>
<organism evidence="9 10">
    <name type="scientific">Candidatus Nucleicultrix amoebiphila FS5</name>
    <dbReference type="NCBI Taxonomy" id="1414854"/>
    <lineage>
        <taxon>Bacteria</taxon>
        <taxon>Pseudomonadati</taxon>
        <taxon>Pseudomonadota</taxon>
        <taxon>Alphaproteobacteria</taxon>
        <taxon>Holosporales</taxon>
        <taxon>Candidatus Nucleicultricaceae</taxon>
        <taxon>Candidatus Nucleicultrix</taxon>
    </lineage>
</organism>
<keyword evidence="5 8" id="KW-0812">Transmembrane</keyword>
<evidence type="ECO:0000313" key="10">
    <source>
        <dbReference type="Proteomes" id="UP000237351"/>
    </source>
</evidence>
<evidence type="ECO:0000256" key="3">
    <source>
        <dbReference type="ARBA" id="ARBA00022448"/>
    </source>
</evidence>
<feature type="transmembrane region" description="Helical" evidence="8">
    <location>
        <begin position="873"/>
        <end position="892"/>
    </location>
</feature>
<dbReference type="InterPro" id="IPR001036">
    <property type="entry name" value="Acrflvin-R"/>
</dbReference>
<evidence type="ECO:0000256" key="1">
    <source>
        <dbReference type="ARBA" id="ARBA00004651"/>
    </source>
</evidence>
<dbReference type="Gene3D" id="3.30.70.1440">
    <property type="entry name" value="Multidrug efflux transporter AcrB pore domain"/>
    <property type="match status" value="1"/>
</dbReference>
<sequence>MITAVIRWSLRNRFLVLLAAVLLTLWGIYATKNTSIDAIPDLSDVQVIIKTNYPGRSPQVIESQVTYPLTTTMLAVAGVKAVRGFSYFGQSFVYVVFDEKTNLYWARSRVLEYLNQAISKLPSGVRPELGPDATGVGWVYQYALVDRTGQHDLGQLRALQDWFLKFELRTVQGVAEVATVGGMVKQFQVILDPYQLIALKIPLSKVKQAIQNASQESGGSVLEMGEADYMIRGTGYLQSIKDIEEIPIETSKEGIPILIKNIGRVQLGPQVRLGVAELNGEGEAVGGIVVMRFGENALHVIKNVKDKLESLKNSLPSGVEIVTTYDRSNLILRAIDQLKSTLIKECLIVGLVCLIFLLHFRSALVIVLTLPLGILCAFIIMYYQGINANIMSLSGIAIAIGAMVDAAVVMIENAHKHIETWRKKHSSEKILFADHVKLILESTKEVGPPLFSSLLIITVSFLPIFTLQAQEGLLFTPLALTKTYAMAAAAGLSVTLVPVLMIYFVRGKIRSERKNPLNRFFITLYEKIIGHVFKYPKVTLLSVFVLVLLSAYPILKSGSEFMPPLKEGDVLYMPSAFPGLSIGKAAQTLQQTDKLIREISEVKSVFGKAGRADTSTDPAPLEMFETVVQLKDPKEWRLGMTYEKLIEALNETVKIPGLVNLWVQPIRNRIDMLSTGLKSQIGIKVSGSDLKMIDSLGKKIESLLKSLPQTVSVYSEPNAQGRYVTIALNRLQAARYGFNIDEVSEIINNLIGGENIAETVNGLERFPINIRFPRELRDSPQKIKDLPLLTPSGSVINLGRIADITIISDGPSQIKTENARPSGWVFLDIGEEDPGSYITKAKKLLANELTLPSGYSLSWAGQYEYMERVVERLTLILPLTLFIIFFLLWVTFKNFMEPLIILISLPFALSGGLWLTYVLGFNLSVAVAAGFIALMGVAAEFGVVMLIYLDHSIENYRKQKKLKNLNDLLSAITEGAVLRVRPKTMTVAVILASLIPIMFEHSTGSEVMQRIAAPMIGGMITAPLLSMVVVPVIYFLWQRRKLFPKRAK</sequence>
<dbReference type="PANTHER" id="PTHR32063:SF19">
    <property type="entry name" value="CATION EFFLUX SYSTEM PROTEIN CUSA"/>
    <property type="match status" value="1"/>
</dbReference>
<feature type="transmembrane region" description="Helical" evidence="8">
    <location>
        <begin position="1011"/>
        <end position="1037"/>
    </location>
</feature>
<feature type="transmembrane region" description="Helical" evidence="8">
    <location>
        <begin position="485"/>
        <end position="505"/>
    </location>
</feature>
<feature type="transmembrane region" description="Helical" evidence="8">
    <location>
        <begin position="390"/>
        <end position="414"/>
    </location>
</feature>
<reference evidence="9 10" key="1">
    <citation type="submission" date="2014-06" db="EMBL/GenBank/DDBJ databases">
        <title>The genome of the endonuclear symbiont Nucleicultrix amoebiphila.</title>
        <authorList>
            <person name="Schulz F."/>
            <person name="Horn M."/>
        </authorList>
    </citation>
    <scope>NUCLEOTIDE SEQUENCE [LARGE SCALE GENOMIC DNA]</scope>
    <source>
        <strain evidence="9 10">FS5</strain>
    </source>
</reference>
<evidence type="ECO:0000256" key="6">
    <source>
        <dbReference type="ARBA" id="ARBA00022989"/>
    </source>
</evidence>
<dbReference type="Gene3D" id="3.30.70.1320">
    <property type="entry name" value="Multidrug efflux transporter AcrB pore domain like"/>
    <property type="match status" value="1"/>
</dbReference>
<feature type="transmembrane region" description="Helical" evidence="8">
    <location>
        <begin position="980"/>
        <end position="999"/>
    </location>
</feature>
<feature type="transmembrane region" description="Helical" evidence="8">
    <location>
        <begin position="899"/>
        <end position="919"/>
    </location>
</feature>
<dbReference type="Gene3D" id="3.30.2090.10">
    <property type="entry name" value="Multidrug efflux transporter AcrB TolC docking domain, DN and DC subdomains"/>
    <property type="match status" value="2"/>
</dbReference>
<dbReference type="Gene3D" id="3.30.70.1430">
    <property type="entry name" value="Multidrug efflux transporter AcrB pore domain"/>
    <property type="match status" value="2"/>
</dbReference>
<proteinExistence type="inferred from homology"/>
<dbReference type="OrthoDB" id="9798415at2"/>
<dbReference type="Gene3D" id="1.20.1640.10">
    <property type="entry name" value="Multidrug efflux transporter AcrB transmembrane domain"/>
    <property type="match status" value="2"/>
</dbReference>
<dbReference type="GO" id="GO:0042910">
    <property type="term" value="F:xenobiotic transmembrane transporter activity"/>
    <property type="evidence" value="ECO:0007669"/>
    <property type="project" value="TreeGrafter"/>
</dbReference>
<gene>
    <name evidence="9" type="ORF">GQ61_05265</name>
</gene>
<dbReference type="PRINTS" id="PR00702">
    <property type="entry name" value="ACRIFLAVINRP"/>
</dbReference>